<organism evidence="8 9">
    <name type="scientific">Prosthecobacter dejongeii</name>
    <dbReference type="NCBI Taxonomy" id="48465"/>
    <lineage>
        <taxon>Bacteria</taxon>
        <taxon>Pseudomonadati</taxon>
        <taxon>Verrucomicrobiota</taxon>
        <taxon>Verrucomicrobiia</taxon>
        <taxon>Verrucomicrobiales</taxon>
        <taxon>Verrucomicrobiaceae</taxon>
        <taxon>Prosthecobacter</taxon>
    </lineage>
</organism>
<dbReference type="Pfam" id="PF00155">
    <property type="entry name" value="Aminotran_1_2"/>
    <property type="match status" value="1"/>
</dbReference>
<evidence type="ECO:0000313" key="8">
    <source>
        <dbReference type="EMBL" id="MBB5039935.1"/>
    </source>
</evidence>
<comment type="caution">
    <text evidence="8">The sequence shown here is derived from an EMBL/GenBank/DDBJ whole genome shotgun (WGS) entry which is preliminary data.</text>
</comment>
<dbReference type="Gene3D" id="3.40.640.10">
    <property type="entry name" value="Type I PLP-dependent aspartate aminotransferase-like (Major domain)"/>
    <property type="match status" value="1"/>
</dbReference>
<dbReference type="GO" id="GO:0008483">
    <property type="term" value="F:transaminase activity"/>
    <property type="evidence" value="ECO:0007669"/>
    <property type="project" value="UniProtKB-KW"/>
</dbReference>
<dbReference type="SUPFAM" id="SSF53383">
    <property type="entry name" value="PLP-dependent transferases"/>
    <property type="match status" value="1"/>
</dbReference>
<keyword evidence="9" id="KW-1185">Reference proteome</keyword>
<comment type="similarity">
    <text evidence="2 6">Belongs to the class-I pyridoxal-phosphate-dependent aminotransferase family.</text>
</comment>
<dbReference type="CDD" id="cd00609">
    <property type="entry name" value="AAT_like"/>
    <property type="match status" value="1"/>
</dbReference>
<dbReference type="InterPro" id="IPR004839">
    <property type="entry name" value="Aminotransferase_I/II_large"/>
</dbReference>
<keyword evidence="3 6" id="KW-0032">Aminotransferase</keyword>
<dbReference type="EC" id="2.6.1.-" evidence="6"/>
<dbReference type="EMBL" id="JACHIF010000010">
    <property type="protein sequence ID" value="MBB5039935.1"/>
    <property type="molecule type" value="Genomic_DNA"/>
</dbReference>
<dbReference type="RefSeq" id="WP_184212163.1">
    <property type="nucleotide sequence ID" value="NZ_JACHIF010000010.1"/>
</dbReference>
<evidence type="ECO:0000256" key="2">
    <source>
        <dbReference type="ARBA" id="ARBA00007441"/>
    </source>
</evidence>
<keyword evidence="4 6" id="KW-0808">Transferase</keyword>
<dbReference type="GO" id="GO:0006520">
    <property type="term" value="P:amino acid metabolic process"/>
    <property type="evidence" value="ECO:0007669"/>
    <property type="project" value="InterPro"/>
</dbReference>
<protein>
    <recommendedName>
        <fullName evidence="6">Aminotransferase</fullName>
        <ecNumber evidence="6">2.6.1.-</ecNumber>
    </recommendedName>
</protein>
<sequence length="388" mass="42115">MDFIAKNIAELSPSMTLAITSQAKALKKQGVDVLSFGAGEPDFDTPAHITAAAIEALNTGKTRYTESSGLVELREALAAKLLIDNGIQYDPSQISVNCGAKHSCYNAIAACVNPGDEVIIPAPYWTSYPEMVKLVGGIPVVVETKLENDWKITPEEFEDAMSPMTKMIIINSPGNPTGSVYSKEELQALGEIAAAEDILILSDEIYEKLVYGDNKHVSIASISKDIFDHTITINGFSKAYAMTGWRLGYTAAPKKIADAIDTIQSHTTSNPTSFAQYGAIAALQGDQQIVADMRDEFDVRRQYMLSRLQAIKNVKVIEPQGAFYFLVGIEPIGIKSINFCEKLLSKGKVAAVPGVAFGAEYTVRFSYATGLDVINAGMDRFEEFCGQH</sequence>
<evidence type="ECO:0000259" key="7">
    <source>
        <dbReference type="Pfam" id="PF00155"/>
    </source>
</evidence>
<dbReference type="PANTHER" id="PTHR46383:SF1">
    <property type="entry name" value="ASPARTATE AMINOTRANSFERASE"/>
    <property type="match status" value="1"/>
</dbReference>
<evidence type="ECO:0000256" key="5">
    <source>
        <dbReference type="ARBA" id="ARBA00022898"/>
    </source>
</evidence>
<dbReference type="InterPro" id="IPR015422">
    <property type="entry name" value="PyrdxlP-dep_Trfase_small"/>
</dbReference>
<evidence type="ECO:0000256" key="4">
    <source>
        <dbReference type="ARBA" id="ARBA00022679"/>
    </source>
</evidence>
<keyword evidence="5" id="KW-0663">Pyridoxal phosphate</keyword>
<name>A0A7W8DS30_9BACT</name>
<dbReference type="InterPro" id="IPR015424">
    <property type="entry name" value="PyrdxlP-dep_Trfase"/>
</dbReference>
<evidence type="ECO:0000256" key="3">
    <source>
        <dbReference type="ARBA" id="ARBA00022576"/>
    </source>
</evidence>
<dbReference type="GO" id="GO:0030170">
    <property type="term" value="F:pyridoxal phosphate binding"/>
    <property type="evidence" value="ECO:0007669"/>
    <property type="project" value="InterPro"/>
</dbReference>
<dbReference type="Proteomes" id="UP000534294">
    <property type="component" value="Unassembled WGS sequence"/>
</dbReference>
<evidence type="ECO:0000256" key="1">
    <source>
        <dbReference type="ARBA" id="ARBA00001933"/>
    </source>
</evidence>
<dbReference type="InterPro" id="IPR015421">
    <property type="entry name" value="PyrdxlP-dep_Trfase_major"/>
</dbReference>
<feature type="domain" description="Aminotransferase class I/classII large" evidence="7">
    <location>
        <begin position="32"/>
        <end position="370"/>
    </location>
</feature>
<dbReference type="FunFam" id="3.40.640.10:FF:000033">
    <property type="entry name" value="Aspartate aminotransferase"/>
    <property type="match status" value="1"/>
</dbReference>
<dbReference type="AlphaFoldDB" id="A0A7W8DS30"/>
<comment type="cofactor">
    <cofactor evidence="1 6">
        <name>pyridoxal 5'-phosphate</name>
        <dbReference type="ChEBI" id="CHEBI:597326"/>
    </cofactor>
</comment>
<dbReference type="PANTHER" id="PTHR46383">
    <property type="entry name" value="ASPARTATE AMINOTRANSFERASE"/>
    <property type="match status" value="1"/>
</dbReference>
<dbReference type="PROSITE" id="PS00105">
    <property type="entry name" value="AA_TRANSFER_CLASS_1"/>
    <property type="match status" value="1"/>
</dbReference>
<dbReference type="Gene3D" id="3.90.1150.10">
    <property type="entry name" value="Aspartate Aminotransferase, domain 1"/>
    <property type="match status" value="1"/>
</dbReference>
<accession>A0A7W8DS30</accession>
<evidence type="ECO:0000256" key="6">
    <source>
        <dbReference type="RuleBase" id="RU000481"/>
    </source>
</evidence>
<dbReference type="InterPro" id="IPR050596">
    <property type="entry name" value="AspAT/PAT-like"/>
</dbReference>
<gene>
    <name evidence="8" type="ORF">HNQ64_004213</name>
</gene>
<reference evidence="8 9" key="1">
    <citation type="submission" date="2020-08" db="EMBL/GenBank/DDBJ databases">
        <title>Genomic Encyclopedia of Type Strains, Phase IV (KMG-IV): sequencing the most valuable type-strain genomes for metagenomic binning, comparative biology and taxonomic classification.</title>
        <authorList>
            <person name="Goeker M."/>
        </authorList>
    </citation>
    <scope>NUCLEOTIDE SEQUENCE [LARGE SCALE GENOMIC DNA]</scope>
    <source>
        <strain evidence="8 9">DSM 12251</strain>
    </source>
</reference>
<evidence type="ECO:0000313" key="9">
    <source>
        <dbReference type="Proteomes" id="UP000534294"/>
    </source>
</evidence>
<dbReference type="InterPro" id="IPR004838">
    <property type="entry name" value="NHTrfase_class1_PyrdxlP-BS"/>
</dbReference>
<proteinExistence type="inferred from homology"/>